<dbReference type="Proteomes" id="UP000509667">
    <property type="component" value="Chromosome"/>
</dbReference>
<gene>
    <name evidence="2" type="ORF">HZS55_09200</name>
</gene>
<dbReference type="NCBIfam" id="TIGR01641">
    <property type="entry name" value="phageSPP1_gp7"/>
    <property type="match status" value="1"/>
</dbReference>
<reference evidence="2 3" key="1">
    <citation type="submission" date="2020-07" db="EMBL/GenBank/DDBJ databases">
        <title>Halosimplex pelagicum sp. nov. and Halosimplex rubrum sp. nov., isolated from salted brown alga Laminaria, and emended description of the genus Halosimplex.</title>
        <authorList>
            <person name="Cui H."/>
        </authorList>
    </citation>
    <scope>NUCLEOTIDE SEQUENCE [LARGE SCALE GENOMIC DNA]</scope>
    <source>
        <strain evidence="2 3">R27</strain>
    </source>
</reference>
<proteinExistence type="predicted"/>
<name>A0A7D5P2I0_9EURY</name>
<dbReference type="InterPro" id="IPR006528">
    <property type="entry name" value="Phage_head_morphogenesis_dom"/>
</dbReference>
<dbReference type="AlphaFoldDB" id="A0A7D5P2I0"/>
<evidence type="ECO:0000259" key="1">
    <source>
        <dbReference type="Pfam" id="PF04233"/>
    </source>
</evidence>
<accession>A0A7D5P2I0</accession>
<dbReference type="KEGG" id="hrr:HZS55_09200"/>
<feature type="domain" description="Phage head morphogenesis" evidence="1">
    <location>
        <begin position="179"/>
        <end position="306"/>
    </location>
</feature>
<evidence type="ECO:0000313" key="3">
    <source>
        <dbReference type="Proteomes" id="UP000509667"/>
    </source>
</evidence>
<dbReference type="Pfam" id="PF04233">
    <property type="entry name" value="Phage_Mu_F"/>
    <property type="match status" value="1"/>
</dbReference>
<evidence type="ECO:0000313" key="2">
    <source>
        <dbReference type="EMBL" id="QLH77461.1"/>
    </source>
</evidence>
<organism evidence="2 3">
    <name type="scientific">Halosimplex rubrum</name>
    <dbReference type="NCBI Taxonomy" id="869889"/>
    <lineage>
        <taxon>Archaea</taxon>
        <taxon>Methanobacteriati</taxon>
        <taxon>Methanobacteriota</taxon>
        <taxon>Stenosarchaea group</taxon>
        <taxon>Halobacteria</taxon>
        <taxon>Halobacteriales</taxon>
        <taxon>Haloarculaceae</taxon>
        <taxon>Halosimplex</taxon>
    </lineage>
</organism>
<sequence length="311" mass="34865">MSVTTTTSARLAQPSGTDSIEADFLAAIGGRRASSYGRADRVRGLVRKTVGYKNDALGLTARDQAKLAEPRETFPRQDRDGLLREFEQWFREVLRDELLVAMSSQSVRGGDHWTAEYIRRAYLKAWQQATGRLQQQGVSTETRQPEAIVQLPVARSHLRKLYMRTYENLDSVTDDMATTIRQELASGLEAGENPRQMASRLTDEIDSITNTRLRTLARTEVIHSHTEATLDRYERAGADTVRHGEWSDADDSRVCPICSTLDGDEYSISEFRTGTFTFEPSGDEPDHLAGEYRLSPPAHPNCRCTILPVIG</sequence>
<keyword evidence="3" id="KW-1185">Reference proteome</keyword>
<dbReference type="EMBL" id="CP058910">
    <property type="protein sequence ID" value="QLH77461.1"/>
    <property type="molecule type" value="Genomic_DNA"/>
</dbReference>
<protein>
    <submittedName>
        <fullName evidence="2">Minor capsid protein</fullName>
    </submittedName>
</protein>